<organism evidence="2 3">
    <name type="scientific">Algoriphagus ratkowskyi</name>
    <dbReference type="NCBI Taxonomy" id="57028"/>
    <lineage>
        <taxon>Bacteria</taxon>
        <taxon>Pseudomonadati</taxon>
        <taxon>Bacteroidota</taxon>
        <taxon>Cytophagia</taxon>
        <taxon>Cytophagales</taxon>
        <taxon>Cyclobacteriaceae</taxon>
        <taxon>Algoriphagus</taxon>
    </lineage>
</organism>
<sequence>MMTHTNKNLYNLDELSGYKVAENYSDVRGWDVKDANNRIIGKVDHLLVNKTAERVVYLDVEVDETLIEEGHDAYQNQVSEGVHEFLNKEGENHLIIPIGMTIIDEKNKLVNTQQIDSSTFSKANRFKKGDVIDFEYELNLLRHYRGDNTIHGSNSVDGFYDREEFNNSFHHRDLE</sequence>
<dbReference type="Proteomes" id="UP000321927">
    <property type="component" value="Unassembled WGS sequence"/>
</dbReference>
<keyword evidence="3" id="KW-1185">Reference proteome</keyword>
<accession>A0ABY3HTS7</accession>
<evidence type="ECO:0000313" key="3">
    <source>
        <dbReference type="Proteomes" id="UP000321927"/>
    </source>
</evidence>
<dbReference type="InterPro" id="IPR014747">
    <property type="entry name" value="Bac_photo_RC_H_C"/>
</dbReference>
<evidence type="ECO:0000313" key="2">
    <source>
        <dbReference type="EMBL" id="TXD79944.1"/>
    </source>
</evidence>
<comment type="caution">
    <text evidence="2">The sequence shown here is derived from an EMBL/GenBank/DDBJ whole genome shotgun (WGS) entry which is preliminary data.</text>
</comment>
<name>A0ABY3HTS7_9BACT</name>
<dbReference type="Gene3D" id="3.90.50.10">
    <property type="entry name" value="Photosynthetic Reaction Center, subunit H, domain 2"/>
    <property type="match status" value="1"/>
</dbReference>
<dbReference type="EMBL" id="VORV01000001">
    <property type="protein sequence ID" value="TXD79944.1"/>
    <property type="molecule type" value="Genomic_DNA"/>
</dbReference>
<evidence type="ECO:0000259" key="1">
    <source>
        <dbReference type="Pfam" id="PF05239"/>
    </source>
</evidence>
<dbReference type="SUPFAM" id="SSF50346">
    <property type="entry name" value="PRC-barrel domain"/>
    <property type="match status" value="1"/>
</dbReference>
<dbReference type="Pfam" id="PF05239">
    <property type="entry name" value="PRC"/>
    <property type="match status" value="1"/>
</dbReference>
<proteinExistence type="predicted"/>
<feature type="domain" description="PRC-barrel" evidence="1">
    <location>
        <begin position="22"/>
        <end position="75"/>
    </location>
</feature>
<dbReference type="InterPro" id="IPR027275">
    <property type="entry name" value="PRC-brl_dom"/>
</dbReference>
<dbReference type="InterPro" id="IPR011033">
    <property type="entry name" value="PRC_barrel-like_sf"/>
</dbReference>
<gene>
    <name evidence="2" type="ORF">ESW18_02105</name>
</gene>
<protein>
    <submittedName>
        <fullName evidence="2">Photosystem reaction center subunit H</fullName>
    </submittedName>
</protein>
<reference evidence="2 3" key="1">
    <citation type="submission" date="2019-08" db="EMBL/GenBank/DDBJ databases">
        <title>Genome of Algoriphagus ratkowskyi IC026.</title>
        <authorList>
            <person name="Bowman J.P."/>
        </authorList>
    </citation>
    <scope>NUCLEOTIDE SEQUENCE [LARGE SCALE GENOMIC DNA]</scope>
    <source>
        <strain evidence="2 3">IC026</strain>
    </source>
</reference>